<sequence length="115" mass="12006">MTCDQSITGQMTSCVLCGATPQVNKEMVDSYNGDILLSVCHRQCGGGLSALMDSAASQTGLNFPGGGDTRLAWPGPSLHGSPGFVGLAVSAEQIKKRLLSNCSNGRFLLIHVTHL</sequence>
<name>A0AAE1B333_9GAST</name>
<proteinExistence type="predicted"/>
<gene>
    <name evidence="1" type="ORF">RRG08_045848</name>
</gene>
<keyword evidence="2" id="KW-1185">Reference proteome</keyword>
<dbReference type="Proteomes" id="UP001283361">
    <property type="component" value="Unassembled WGS sequence"/>
</dbReference>
<accession>A0AAE1B333</accession>
<dbReference type="EMBL" id="JAWDGP010000673">
    <property type="protein sequence ID" value="KAK3798469.1"/>
    <property type="molecule type" value="Genomic_DNA"/>
</dbReference>
<comment type="caution">
    <text evidence="1">The sequence shown here is derived from an EMBL/GenBank/DDBJ whole genome shotgun (WGS) entry which is preliminary data.</text>
</comment>
<organism evidence="1 2">
    <name type="scientific">Elysia crispata</name>
    <name type="common">lettuce slug</name>
    <dbReference type="NCBI Taxonomy" id="231223"/>
    <lineage>
        <taxon>Eukaryota</taxon>
        <taxon>Metazoa</taxon>
        <taxon>Spiralia</taxon>
        <taxon>Lophotrochozoa</taxon>
        <taxon>Mollusca</taxon>
        <taxon>Gastropoda</taxon>
        <taxon>Heterobranchia</taxon>
        <taxon>Euthyneura</taxon>
        <taxon>Panpulmonata</taxon>
        <taxon>Sacoglossa</taxon>
        <taxon>Placobranchoidea</taxon>
        <taxon>Plakobranchidae</taxon>
        <taxon>Elysia</taxon>
    </lineage>
</organism>
<reference evidence="1" key="1">
    <citation type="journal article" date="2023" name="G3 (Bethesda)">
        <title>A reference genome for the long-term kleptoplast-retaining sea slug Elysia crispata morphotype clarki.</title>
        <authorList>
            <person name="Eastman K.E."/>
            <person name="Pendleton A.L."/>
            <person name="Shaikh M.A."/>
            <person name="Suttiyut T."/>
            <person name="Ogas R."/>
            <person name="Tomko P."/>
            <person name="Gavelis G."/>
            <person name="Widhalm J.R."/>
            <person name="Wisecaver J.H."/>
        </authorList>
    </citation>
    <scope>NUCLEOTIDE SEQUENCE</scope>
    <source>
        <strain evidence="1">ECLA1</strain>
    </source>
</reference>
<protein>
    <submittedName>
        <fullName evidence="1">Uncharacterized protein</fullName>
    </submittedName>
</protein>
<evidence type="ECO:0000313" key="1">
    <source>
        <dbReference type="EMBL" id="KAK3798469.1"/>
    </source>
</evidence>
<dbReference type="AlphaFoldDB" id="A0AAE1B333"/>
<evidence type="ECO:0000313" key="2">
    <source>
        <dbReference type="Proteomes" id="UP001283361"/>
    </source>
</evidence>